<name>A0A8T4L5R7_9ARCH</name>
<reference evidence="2" key="2">
    <citation type="submission" date="2021-05" db="EMBL/GenBank/DDBJ databases">
        <title>Protein family content uncovers lineage relationships and bacterial pathway maintenance mechanisms in DPANN archaea.</title>
        <authorList>
            <person name="Castelle C.J."/>
            <person name="Meheust R."/>
            <person name="Jaffe A.L."/>
            <person name="Seitz K."/>
            <person name="Gong X."/>
            <person name="Baker B.J."/>
            <person name="Banfield J.F."/>
        </authorList>
    </citation>
    <scope>NUCLEOTIDE SEQUENCE</scope>
    <source>
        <strain evidence="2">RIFCSPLOWO2_01_FULL_AR10_48_17</strain>
    </source>
</reference>
<proteinExistence type="predicted"/>
<evidence type="ECO:0000313" key="2">
    <source>
        <dbReference type="EMBL" id="MBS3061202.1"/>
    </source>
</evidence>
<keyword evidence="1" id="KW-0472">Membrane</keyword>
<sequence length="115" mass="12825">MPWPEPLVITCIGFSVLGILCIAFLFQHPDPPVTAIENLFELEANTPVTVDATIATIRYRFHGTTLEIEDQNHVISATSFEILDVNIGQRVRITGKINKTGEQPKIEIKTVVPRD</sequence>
<keyword evidence="1" id="KW-0812">Transmembrane</keyword>
<dbReference type="Proteomes" id="UP000675968">
    <property type="component" value="Unassembled WGS sequence"/>
</dbReference>
<comment type="caution">
    <text evidence="2">The sequence shown here is derived from an EMBL/GenBank/DDBJ whole genome shotgun (WGS) entry which is preliminary data.</text>
</comment>
<organism evidence="2 3">
    <name type="scientific">Candidatus Iainarchaeum sp</name>
    <dbReference type="NCBI Taxonomy" id="3101447"/>
    <lineage>
        <taxon>Archaea</taxon>
        <taxon>Candidatus Iainarchaeota</taxon>
        <taxon>Candidatus Iainarchaeia</taxon>
        <taxon>Candidatus Iainarchaeales</taxon>
        <taxon>Candidatus Iainarchaeaceae</taxon>
        <taxon>Candidatus Iainarchaeum</taxon>
    </lineage>
</organism>
<dbReference type="AlphaFoldDB" id="A0A8T4L5R7"/>
<dbReference type="EMBL" id="JAGVWC010000008">
    <property type="protein sequence ID" value="MBS3061202.1"/>
    <property type="molecule type" value="Genomic_DNA"/>
</dbReference>
<accession>A0A8T4L5R7</accession>
<evidence type="ECO:0000256" key="1">
    <source>
        <dbReference type="SAM" id="Phobius"/>
    </source>
</evidence>
<evidence type="ECO:0000313" key="3">
    <source>
        <dbReference type="Proteomes" id="UP000675968"/>
    </source>
</evidence>
<protein>
    <submittedName>
        <fullName evidence="2">Uncharacterized protein</fullName>
    </submittedName>
</protein>
<reference evidence="2" key="1">
    <citation type="submission" date="2021-03" db="EMBL/GenBank/DDBJ databases">
        <authorList>
            <person name="Jaffe A."/>
        </authorList>
    </citation>
    <scope>NUCLEOTIDE SEQUENCE</scope>
    <source>
        <strain evidence="2">RIFCSPLOWO2_01_FULL_AR10_48_17</strain>
    </source>
</reference>
<feature type="transmembrane region" description="Helical" evidence="1">
    <location>
        <begin position="6"/>
        <end position="26"/>
    </location>
</feature>
<keyword evidence="1" id="KW-1133">Transmembrane helix</keyword>
<gene>
    <name evidence="2" type="ORF">J4215_01305</name>
</gene>